<keyword evidence="5 7" id="KW-0067">ATP-binding</keyword>
<dbReference type="Gene3D" id="3.40.50.300">
    <property type="entry name" value="P-loop containing nucleotide triphosphate hydrolases"/>
    <property type="match status" value="1"/>
</dbReference>
<dbReference type="Proteomes" id="UP000308530">
    <property type="component" value="Chromosome"/>
</dbReference>
<dbReference type="InterPro" id="IPR003593">
    <property type="entry name" value="AAA+_ATPase"/>
</dbReference>
<protein>
    <submittedName>
        <fullName evidence="7">Phosphate ABC transporter ATP-binding protein</fullName>
    </submittedName>
</protein>
<organism evidence="7 8">
    <name type="scientific">Peteryoungia desertarenae</name>
    <dbReference type="NCBI Taxonomy" id="1813451"/>
    <lineage>
        <taxon>Bacteria</taxon>
        <taxon>Pseudomonadati</taxon>
        <taxon>Pseudomonadota</taxon>
        <taxon>Alphaproteobacteria</taxon>
        <taxon>Hyphomicrobiales</taxon>
        <taxon>Rhizobiaceae</taxon>
        <taxon>Peteryoungia</taxon>
    </lineage>
</organism>
<evidence type="ECO:0000256" key="5">
    <source>
        <dbReference type="ARBA" id="ARBA00022840"/>
    </source>
</evidence>
<keyword evidence="3" id="KW-0592">Phosphate transport</keyword>
<dbReference type="SMART" id="SM00382">
    <property type="entry name" value="AAA"/>
    <property type="match status" value="1"/>
</dbReference>
<dbReference type="SUPFAM" id="SSF52540">
    <property type="entry name" value="P-loop containing nucleoside triphosphate hydrolases"/>
    <property type="match status" value="1"/>
</dbReference>
<dbReference type="InterPro" id="IPR005670">
    <property type="entry name" value="PstB-like"/>
</dbReference>
<comment type="similarity">
    <text evidence="1">Belongs to the ABC transporter superfamily.</text>
</comment>
<evidence type="ECO:0000256" key="1">
    <source>
        <dbReference type="ARBA" id="ARBA00005417"/>
    </source>
</evidence>
<dbReference type="PANTHER" id="PTHR43423:SF1">
    <property type="entry name" value="ABC TRANSPORTER I FAMILY MEMBER 17"/>
    <property type="match status" value="1"/>
</dbReference>
<sequence>MNNMSQTISTTTTTKADTMTEAKISARKVQVYYGEKQAIRDVDIDIRQRTVTAFIGPSGCGKSTFLRTLNRMNDTIDICRVEGSITIDGENIYDPKVDPVQLRAKVGMVFQKPNPFPKSIYENVAYGPRIHGLASKKADLDEIVASALQKAGLWNEVKDRLNESGTGLSGGQQQRLCIARAIAVSPEIILMDEPCSALDPIATAKVEELIHELRTNFTIVIVTHSMQQAARVSQRTAMFHLGLLVEENDTDKMFTNPDDQRTQDYIMGRFG</sequence>
<dbReference type="PANTHER" id="PTHR43423">
    <property type="entry name" value="ABC TRANSPORTER I FAMILY MEMBER 17"/>
    <property type="match status" value="1"/>
</dbReference>
<evidence type="ECO:0000313" key="8">
    <source>
        <dbReference type="Proteomes" id="UP000308530"/>
    </source>
</evidence>
<evidence type="ECO:0000256" key="3">
    <source>
        <dbReference type="ARBA" id="ARBA00022592"/>
    </source>
</evidence>
<dbReference type="EMBL" id="CP058350">
    <property type="protein sequence ID" value="QLF71309.1"/>
    <property type="molecule type" value="Genomic_DNA"/>
</dbReference>
<dbReference type="PROSITE" id="PS00211">
    <property type="entry name" value="ABC_TRANSPORTER_1"/>
    <property type="match status" value="1"/>
</dbReference>
<dbReference type="InterPro" id="IPR017871">
    <property type="entry name" value="ABC_transporter-like_CS"/>
</dbReference>
<dbReference type="InterPro" id="IPR003439">
    <property type="entry name" value="ABC_transporter-like_ATP-bd"/>
</dbReference>
<reference evidence="7 8" key="1">
    <citation type="submission" date="2020-06" db="EMBL/GenBank/DDBJ databases">
        <title>Genome sequence of Rhizobium sp strain ADMK78.</title>
        <authorList>
            <person name="Rahi P."/>
        </authorList>
    </citation>
    <scope>NUCLEOTIDE SEQUENCE [LARGE SCALE GENOMIC DNA]</scope>
    <source>
        <strain evidence="7 8">ADMK78</strain>
    </source>
</reference>
<evidence type="ECO:0000256" key="2">
    <source>
        <dbReference type="ARBA" id="ARBA00022448"/>
    </source>
</evidence>
<dbReference type="NCBIfam" id="TIGR00972">
    <property type="entry name" value="3a0107s01c2"/>
    <property type="match status" value="1"/>
</dbReference>
<dbReference type="PROSITE" id="PS50893">
    <property type="entry name" value="ABC_TRANSPORTER_2"/>
    <property type="match status" value="1"/>
</dbReference>
<evidence type="ECO:0000259" key="6">
    <source>
        <dbReference type="PROSITE" id="PS50893"/>
    </source>
</evidence>
<keyword evidence="4" id="KW-0547">Nucleotide-binding</keyword>
<evidence type="ECO:0000313" key="7">
    <source>
        <dbReference type="EMBL" id="QLF71309.1"/>
    </source>
</evidence>
<dbReference type="CDD" id="cd03260">
    <property type="entry name" value="ABC_PstB_phosphate_transporter"/>
    <property type="match status" value="1"/>
</dbReference>
<name>A0ABX6QS23_9HYPH</name>
<proteinExistence type="inferred from homology"/>
<keyword evidence="8" id="KW-1185">Reference proteome</keyword>
<keyword evidence="2" id="KW-0813">Transport</keyword>
<evidence type="ECO:0000256" key="4">
    <source>
        <dbReference type="ARBA" id="ARBA00022741"/>
    </source>
</evidence>
<feature type="domain" description="ABC transporter" evidence="6">
    <location>
        <begin position="24"/>
        <end position="266"/>
    </location>
</feature>
<dbReference type="Pfam" id="PF00005">
    <property type="entry name" value="ABC_tran"/>
    <property type="match status" value="1"/>
</dbReference>
<dbReference type="InterPro" id="IPR027417">
    <property type="entry name" value="P-loop_NTPase"/>
</dbReference>
<gene>
    <name evidence="7" type="ORF">FE840_006815</name>
</gene>
<dbReference type="GO" id="GO:0005524">
    <property type="term" value="F:ATP binding"/>
    <property type="evidence" value="ECO:0007669"/>
    <property type="project" value="UniProtKB-KW"/>
</dbReference>
<accession>A0ABX6QS23</accession>